<organism evidence="10 11">
    <name type="scientific">Equus caballus</name>
    <name type="common">Horse</name>
    <dbReference type="NCBI Taxonomy" id="9796"/>
    <lineage>
        <taxon>Eukaryota</taxon>
        <taxon>Metazoa</taxon>
        <taxon>Chordata</taxon>
        <taxon>Craniata</taxon>
        <taxon>Vertebrata</taxon>
        <taxon>Euteleostomi</taxon>
        <taxon>Mammalia</taxon>
        <taxon>Eutheria</taxon>
        <taxon>Laurasiatheria</taxon>
        <taxon>Perissodactyla</taxon>
        <taxon>Equidae</taxon>
        <taxon>Equus</taxon>
    </lineage>
</organism>
<reference evidence="10 11" key="1">
    <citation type="journal article" date="2009" name="Science">
        <title>Genome sequence, comparative analysis, and population genetics of the domestic horse.</title>
        <authorList>
            <consortium name="Broad Institute Genome Sequencing Platform"/>
            <consortium name="Broad Institute Whole Genome Assembly Team"/>
            <person name="Wade C.M."/>
            <person name="Giulotto E."/>
            <person name="Sigurdsson S."/>
            <person name="Zoli M."/>
            <person name="Gnerre S."/>
            <person name="Imsland F."/>
            <person name="Lear T.L."/>
            <person name="Adelson D.L."/>
            <person name="Bailey E."/>
            <person name="Bellone R.R."/>
            <person name="Bloecker H."/>
            <person name="Distl O."/>
            <person name="Edgar R.C."/>
            <person name="Garber M."/>
            <person name="Leeb T."/>
            <person name="Mauceli E."/>
            <person name="MacLeod J.N."/>
            <person name="Penedo M.C.T."/>
            <person name="Raison J.M."/>
            <person name="Sharpe T."/>
            <person name="Vogel J."/>
            <person name="Andersson L."/>
            <person name="Antczak D.F."/>
            <person name="Biagi T."/>
            <person name="Binns M.M."/>
            <person name="Chowdhary B.P."/>
            <person name="Coleman S.J."/>
            <person name="Della Valle G."/>
            <person name="Fryc S."/>
            <person name="Guerin G."/>
            <person name="Hasegawa T."/>
            <person name="Hill E.W."/>
            <person name="Jurka J."/>
            <person name="Kiialainen A."/>
            <person name="Lindgren G."/>
            <person name="Liu J."/>
            <person name="Magnani E."/>
            <person name="Mickelson J.R."/>
            <person name="Murray J."/>
            <person name="Nergadze S.G."/>
            <person name="Onofrio R."/>
            <person name="Pedroni S."/>
            <person name="Piras M.F."/>
            <person name="Raudsepp T."/>
            <person name="Rocchi M."/>
            <person name="Roeed K.H."/>
            <person name="Ryder O.A."/>
            <person name="Searle S."/>
            <person name="Skow L."/>
            <person name="Swinburne J.E."/>
            <person name="Syvaenen A.C."/>
            <person name="Tozaki T."/>
            <person name="Valberg S.J."/>
            <person name="Vaudin M."/>
            <person name="White J.R."/>
            <person name="Zody M.C."/>
            <person name="Lander E.S."/>
            <person name="Lindblad-Toh K."/>
        </authorList>
    </citation>
    <scope>NUCLEOTIDE SEQUENCE [LARGE SCALE GENOMIC DNA]</scope>
    <source>
        <strain evidence="10 11">Thoroughbred</strain>
    </source>
</reference>
<dbReference type="SMART" id="SM01374">
    <property type="entry name" value="Ribosomal_L14"/>
    <property type="match status" value="1"/>
</dbReference>
<evidence type="ECO:0000256" key="7">
    <source>
        <dbReference type="ARBA" id="ARBA00040118"/>
    </source>
</evidence>
<dbReference type="GO" id="GO:0005743">
    <property type="term" value="C:mitochondrial inner membrane"/>
    <property type="evidence" value="ECO:0007669"/>
    <property type="project" value="UniProtKB-ARBA"/>
</dbReference>
<dbReference type="GO" id="GO:0005739">
    <property type="term" value="C:mitochondrion"/>
    <property type="evidence" value="ECO:0000318"/>
    <property type="project" value="GO_Central"/>
</dbReference>
<evidence type="ECO:0000256" key="1">
    <source>
        <dbReference type="ARBA" id="ARBA00004173"/>
    </source>
</evidence>
<keyword evidence="3" id="KW-0809">Transit peptide</keyword>
<accession>A0A9L0TFM6</accession>
<keyword evidence="5" id="KW-0496">Mitochondrion</keyword>
<evidence type="ECO:0000313" key="10">
    <source>
        <dbReference type="Ensembl" id="ENSECAP00000085383.1"/>
    </source>
</evidence>
<dbReference type="InterPro" id="IPR000218">
    <property type="entry name" value="Ribosomal_uL14"/>
</dbReference>
<evidence type="ECO:0000256" key="6">
    <source>
        <dbReference type="ARBA" id="ARBA00023274"/>
    </source>
</evidence>
<feature type="region of interest" description="Disordered" evidence="9">
    <location>
        <begin position="149"/>
        <end position="185"/>
    </location>
</feature>
<dbReference type="GO" id="GO:0003735">
    <property type="term" value="F:structural constituent of ribosome"/>
    <property type="evidence" value="ECO:0007669"/>
    <property type="project" value="InterPro"/>
</dbReference>
<sequence>EPRAGAGRGWGRGRGSRWAARAPGSCGGRGSVWGRGSGSGRGRRRGGASQAPPPTPDTQGARARSDRRRPAGPARRRIGRPRGGRRHLASAPRGGIVQGGRSGTVGRGRGVALPASLPLSFPPAIEGALPGVASKARVGAYWALSGRGAVGGSRRGGEASEPDPPPPLPSPRAAGAPAAWPTPRPGPALTCLPGDVRPGLGAVASAGPAGAAPRVCLRLSSSSQLPACAEMTVTRLPGASVVRRDLPSWDPMAFFTGLWGPLTRVSRVLSQRCFSTTGSLSAIQKMTRVRVVDNSALGNTPYHRPPRCIHVYNKNGVGKVGDRILLAIKGQKKKALIVGHRMPGPRMTPRFDSNNVVLIEDNGNPVGTRIKTPIPTSLRQREGEFSKVLAIAQNFV</sequence>
<dbReference type="PANTHER" id="PTHR21037:SF3">
    <property type="entry name" value="LARGE RIBOSOMAL SUBUNIT PROTEIN UL14M"/>
    <property type="match status" value="1"/>
</dbReference>
<keyword evidence="6" id="KW-0687">Ribonucleoprotein</keyword>
<evidence type="ECO:0000256" key="5">
    <source>
        <dbReference type="ARBA" id="ARBA00023128"/>
    </source>
</evidence>
<evidence type="ECO:0000256" key="9">
    <source>
        <dbReference type="SAM" id="MobiDB-lite"/>
    </source>
</evidence>
<protein>
    <recommendedName>
        <fullName evidence="7">Large ribosomal subunit protein uL14m</fullName>
    </recommendedName>
    <alternativeName>
        <fullName evidence="8">39S ribosomal protein L14, mitochondrial</fullName>
    </alternativeName>
</protein>
<gene>
    <name evidence="10" type="primary">MRPL14</name>
</gene>
<dbReference type="CDD" id="cd00337">
    <property type="entry name" value="Ribosomal_uL14"/>
    <property type="match status" value="1"/>
</dbReference>
<dbReference type="Ensembl" id="ENSECAT00000081573.1">
    <property type="protein sequence ID" value="ENSECAP00000085383.1"/>
    <property type="gene ID" value="ENSECAG00000012726.4"/>
</dbReference>
<proteinExistence type="inferred from homology"/>
<keyword evidence="11" id="KW-1185">Reference proteome</keyword>
<dbReference type="PANTHER" id="PTHR21037">
    <property type="entry name" value="39S RIBOSOMAL PROTEIN L14, MITOCHONDRIAL"/>
    <property type="match status" value="1"/>
</dbReference>
<comment type="similarity">
    <text evidence="2">Belongs to the universal ribosomal protein uL14 family.</text>
</comment>
<feature type="compositionally biased region" description="Gly residues" evidence="9">
    <location>
        <begin position="25"/>
        <end position="40"/>
    </location>
</feature>
<feature type="compositionally biased region" description="Gly residues" evidence="9">
    <location>
        <begin position="1"/>
        <end position="13"/>
    </location>
</feature>
<dbReference type="FunFam" id="2.40.150.20:FF:000004">
    <property type="entry name" value="39S ribosomal protein L14, mitochondrial"/>
    <property type="match status" value="1"/>
</dbReference>
<dbReference type="GO" id="GO:1990904">
    <property type="term" value="C:ribonucleoprotein complex"/>
    <property type="evidence" value="ECO:0007669"/>
    <property type="project" value="UniProtKB-KW"/>
</dbReference>
<dbReference type="HAMAP" id="MF_01367">
    <property type="entry name" value="Ribosomal_uL14"/>
    <property type="match status" value="1"/>
</dbReference>
<evidence type="ECO:0000256" key="8">
    <source>
        <dbReference type="ARBA" id="ARBA00042938"/>
    </source>
</evidence>
<evidence type="ECO:0000256" key="3">
    <source>
        <dbReference type="ARBA" id="ARBA00022946"/>
    </source>
</evidence>
<comment type="subcellular location">
    <subcellularLocation>
        <location evidence="1">Mitochondrion</location>
    </subcellularLocation>
</comment>
<feature type="region of interest" description="Disordered" evidence="9">
    <location>
        <begin position="1"/>
        <end position="109"/>
    </location>
</feature>
<dbReference type="SUPFAM" id="SSF50193">
    <property type="entry name" value="Ribosomal protein L14"/>
    <property type="match status" value="1"/>
</dbReference>
<dbReference type="Pfam" id="PF00238">
    <property type="entry name" value="Ribosomal_L14"/>
    <property type="match status" value="1"/>
</dbReference>
<dbReference type="Proteomes" id="UP000002281">
    <property type="component" value="Chromosome 20"/>
</dbReference>
<dbReference type="GO" id="GO:0005840">
    <property type="term" value="C:ribosome"/>
    <property type="evidence" value="ECO:0007669"/>
    <property type="project" value="UniProtKB-KW"/>
</dbReference>
<reference evidence="10" key="2">
    <citation type="submission" date="2025-08" db="UniProtKB">
        <authorList>
            <consortium name="Ensembl"/>
        </authorList>
    </citation>
    <scope>IDENTIFICATION</scope>
    <source>
        <strain evidence="10">Thoroughbred</strain>
    </source>
</reference>
<dbReference type="GeneTree" id="ENSGT00390000001121"/>
<keyword evidence="4" id="KW-0689">Ribosomal protein</keyword>
<dbReference type="GO" id="GO:0006412">
    <property type="term" value="P:translation"/>
    <property type="evidence" value="ECO:0007669"/>
    <property type="project" value="InterPro"/>
</dbReference>
<dbReference type="AlphaFoldDB" id="A0A9L0TFM6"/>
<evidence type="ECO:0000256" key="2">
    <source>
        <dbReference type="ARBA" id="ARBA00010745"/>
    </source>
</evidence>
<feature type="compositionally biased region" description="Basic residues" evidence="9">
    <location>
        <begin position="74"/>
        <end position="88"/>
    </location>
</feature>
<evidence type="ECO:0000256" key="4">
    <source>
        <dbReference type="ARBA" id="ARBA00022980"/>
    </source>
</evidence>
<evidence type="ECO:0000313" key="11">
    <source>
        <dbReference type="Proteomes" id="UP000002281"/>
    </source>
</evidence>
<dbReference type="InterPro" id="IPR036853">
    <property type="entry name" value="Ribosomal_uL14_sf"/>
</dbReference>
<name>A0A9L0TFM6_HORSE</name>
<reference evidence="10" key="3">
    <citation type="submission" date="2025-09" db="UniProtKB">
        <authorList>
            <consortium name="Ensembl"/>
        </authorList>
    </citation>
    <scope>IDENTIFICATION</scope>
    <source>
        <strain evidence="10">Thoroughbred</strain>
    </source>
</reference>
<dbReference type="Gene3D" id="2.40.150.20">
    <property type="entry name" value="Ribosomal protein L14"/>
    <property type="match status" value="1"/>
</dbReference>
<feature type="compositionally biased region" description="Gly residues" evidence="9">
    <location>
        <begin position="96"/>
        <end position="109"/>
    </location>
</feature>